<dbReference type="OrthoDB" id="275458at2157"/>
<accession>A0A650CR78</accession>
<dbReference type="RefSeq" id="WP_156007791.1">
    <property type="nucleotide sequence ID" value="NZ_CP045483.1"/>
</dbReference>
<dbReference type="Pfam" id="PF06626">
    <property type="entry name" value="DUF1152"/>
    <property type="match status" value="1"/>
</dbReference>
<organism evidence="1 2">
    <name type="scientific">Stygiolobus azoricus</name>
    <dbReference type="NCBI Taxonomy" id="41675"/>
    <lineage>
        <taxon>Archaea</taxon>
        <taxon>Thermoproteota</taxon>
        <taxon>Thermoprotei</taxon>
        <taxon>Sulfolobales</taxon>
        <taxon>Sulfolobaceae</taxon>
        <taxon>Stygiolobus</taxon>
    </lineage>
</organism>
<sequence length="330" mass="36435">MRAFVFGLGGGGDVVSAYVAALYLRSKGYDTIIGAVTWERYVEDPVPGPICDFENTVKINEIIRELNQNSYAIRLGKLVTPQIVRLMRAVNIQKGYAICIKEGLREIVSGINDFLQTMKIDFVLGVDAGGDVLAKGCEETLGSPLIDFMMLNVLGKLKTRSLLATIGAGSDGELEHDYILKRIAEIASLGGLKDSKGIDEEIAKELEKVLKEVRTEASRIPYQAFKGLFGEVMIRDGTRRVYVTPVSSIMFFLDPKVVIETSPIAKVLSEFTSLEDADRRLNQVGIFTEYDLEKDLFSTYGTRSSEVSGEDVIKIRTEGKKRLGGIKLKC</sequence>
<name>A0A650CR78_9CREN</name>
<dbReference type="AlphaFoldDB" id="A0A650CR78"/>
<protein>
    <submittedName>
        <fullName evidence="1">DUF1152 domain-containing protein</fullName>
    </submittedName>
</protein>
<dbReference type="KEGG" id="sazo:D1868_10315"/>
<evidence type="ECO:0000313" key="2">
    <source>
        <dbReference type="Proteomes" id="UP000423396"/>
    </source>
</evidence>
<dbReference type="GeneID" id="42799469"/>
<gene>
    <name evidence="1" type="ORF">D1868_10315</name>
</gene>
<dbReference type="InterPro" id="IPR010581">
    <property type="entry name" value="DUF1152"/>
</dbReference>
<dbReference type="Proteomes" id="UP000423396">
    <property type="component" value="Chromosome"/>
</dbReference>
<dbReference type="PIRSF" id="PIRSF029122">
    <property type="entry name" value="DUF1152"/>
    <property type="match status" value="1"/>
</dbReference>
<dbReference type="EMBL" id="CP045483">
    <property type="protein sequence ID" value="QGR20340.1"/>
    <property type="molecule type" value="Genomic_DNA"/>
</dbReference>
<evidence type="ECO:0000313" key="1">
    <source>
        <dbReference type="EMBL" id="QGR20340.1"/>
    </source>
</evidence>
<keyword evidence="2" id="KW-1185">Reference proteome</keyword>
<proteinExistence type="predicted"/>
<reference evidence="1 2" key="1">
    <citation type="submission" date="2019-10" db="EMBL/GenBank/DDBJ databases">
        <title>Genome Sequences from Six Type Strain Members of the Archaeal Family Sulfolobaceae: Acidianus ambivalens, Acidianus infernus, Metallosphaera prunae, Stygiolobus azoricus, Sulfolobus metallicus, and Sulfurisphaera ohwakuensis.</title>
        <authorList>
            <person name="Counts J.A."/>
            <person name="Kelly R.M."/>
        </authorList>
    </citation>
    <scope>NUCLEOTIDE SEQUENCE [LARGE SCALE GENOMIC DNA]</scope>
    <source>
        <strain evidence="1 2">FC6</strain>
    </source>
</reference>